<feature type="transmembrane region" description="Helical" evidence="12">
    <location>
        <begin position="83"/>
        <end position="104"/>
    </location>
</feature>
<dbReference type="GO" id="GO:0042391">
    <property type="term" value="P:regulation of membrane potential"/>
    <property type="evidence" value="ECO:0007669"/>
    <property type="project" value="InterPro"/>
</dbReference>
<feature type="transmembrane region" description="Helical" evidence="12">
    <location>
        <begin position="220"/>
        <end position="241"/>
    </location>
</feature>
<dbReference type="InterPro" id="IPR013928">
    <property type="entry name" value="Cation/H_antiporter_C"/>
</dbReference>
<feature type="compositionally biased region" description="Basic and acidic residues" evidence="11">
    <location>
        <begin position="943"/>
        <end position="961"/>
    </location>
</feature>
<feature type="transmembrane region" description="Helical" evidence="12">
    <location>
        <begin position="177"/>
        <end position="199"/>
    </location>
</feature>
<evidence type="ECO:0000256" key="6">
    <source>
        <dbReference type="ARBA" id="ARBA00022989"/>
    </source>
</evidence>
<feature type="compositionally biased region" description="Basic and acidic residues" evidence="11">
    <location>
        <begin position="830"/>
        <end position="855"/>
    </location>
</feature>
<feature type="transmembrane region" description="Helical" evidence="12">
    <location>
        <begin position="59"/>
        <end position="78"/>
    </location>
</feature>
<dbReference type="STRING" id="42249.A0A317STC2"/>
<feature type="domain" description="Alkali metal cation/H+ antiporter Nha1 C-terminal" evidence="14">
    <location>
        <begin position="507"/>
        <end position="974"/>
    </location>
</feature>
<gene>
    <name evidence="15" type="ORF">C7212DRAFT_362785</name>
</gene>
<dbReference type="FunFam" id="1.20.1530.20:FF:000015">
    <property type="entry name" value="Na(+)/H(+) antiporter 2"/>
    <property type="match status" value="1"/>
</dbReference>
<feature type="region of interest" description="Disordered" evidence="11">
    <location>
        <begin position="519"/>
        <end position="627"/>
    </location>
</feature>
<keyword evidence="10" id="KW-0739">Sodium transport</keyword>
<feature type="compositionally biased region" description="Basic and acidic residues" evidence="11">
    <location>
        <begin position="712"/>
        <end position="743"/>
    </location>
</feature>
<proteinExistence type="inferred from homology"/>
<feature type="region of interest" description="Disordered" evidence="11">
    <location>
        <begin position="657"/>
        <end position="743"/>
    </location>
</feature>
<reference evidence="15 16" key="1">
    <citation type="submission" date="2018-03" db="EMBL/GenBank/DDBJ databases">
        <title>Genomes of Pezizomycetes fungi and the evolution of truffles.</title>
        <authorList>
            <person name="Murat C."/>
            <person name="Payen T."/>
            <person name="Noel B."/>
            <person name="Kuo A."/>
            <person name="Martin F.M."/>
        </authorList>
    </citation>
    <scope>NUCLEOTIDE SEQUENCE [LARGE SCALE GENOMIC DNA]</scope>
    <source>
        <strain evidence="15">091103-1</strain>
    </source>
</reference>
<keyword evidence="3" id="KW-0813">Transport</keyword>
<evidence type="ECO:0000256" key="10">
    <source>
        <dbReference type="ARBA" id="ARBA00023201"/>
    </source>
</evidence>
<sequence>MAWRVGVAVIEIDGLLVIGGPTITGKRLPRLFDTFLACFHLPRVFGLPLFWGAINKPHLAYTILGGFTSIFMLVSLFIKEKLYIGEATVATICGIIFGPSAAGLFDPQTWGNVDQITLEASRIVLVVQCFAVGVELPKKYMERHWKSVVFLLIPVMTWGWLITSLIIWWMIPSLNWLDSLTVAACVTATDPVLASSVVGKGKFARRIPKHLRDVLSAESGCNDGMAFPFIYLALYLIQYRPNAKGVFYHWFCYTVLYECLFGAVYGVCVGYAGRRAIRWAEAKNIIDRESFLVFYFTLALWCAGTGSMLGLDDLLVGFCAGVAFSNDGWFAQKTEESHVSNVIDLLLNLAYFVYFGSIIPWADFNRPSWGITPWRLVVIALFVILFRRIPVMVVLKPMIPDIKTWREALFAGHFGPIGVGAIFVAILARAELETHSTTPSPRQDFVELENTNKHFILILLIWPITCFLVISSIVVHGSSIAVFTLGKHINTMKITMSYTTANEEPNWLARLPRLTPKTSMSIRKPDVDESSDEKSITDRMIPPGTLPAPGGIPGGFLTRENGLRDTDSPAASRPASIRAKRRRNWESGMGPGGPISDSAITPRRRRNEEEANLAIPETAAKGGDSYGYSLRPLESKGNGIEAYQEGRNIIVENKRGDVLEQTKTSPTSVDEHIGPLDAPGRLWRGHQPHHEGEEEEKEEESEKQPPRIGKATTHEVTDERSALRAAREENKLEGEGRRREPAWAYRFDDNIVVEDEDGEVIRRYKLPKPKRPGAGSKRTNTLGNLMGFLRGKKKDKASPEDAQTDDDNDDAKTVYSEGEEEPHGKGIHFRMHDERGRKMSKQEFLHQLQKMDPHARAAMASRSDLPECSQESDLAAALRARATSGQKELLQVPPPASQADRPKGETDGSTPPDEPSSGSSGESLTSGYEQKHPIISVQSADSKLGDERDEETAAERKRREAALGITGNDEPDSDDDGGPGWRMTDATSSGVQGPTRSPGIRFADQPRSPSTGPPVGLAPRGKTLSWGKDVVMGKGKEKE</sequence>
<dbReference type="PANTHER" id="PTHR31382:SF4">
    <property type="entry name" value="NA(+)_H(+) ANTIPORTER"/>
    <property type="match status" value="1"/>
</dbReference>
<evidence type="ECO:0008006" key="17">
    <source>
        <dbReference type="Google" id="ProtNLM"/>
    </source>
</evidence>
<dbReference type="EMBL" id="PYWC01000021">
    <property type="protein sequence ID" value="PWW77632.1"/>
    <property type="molecule type" value="Genomic_DNA"/>
</dbReference>
<keyword evidence="7" id="KW-0915">Sodium</keyword>
<evidence type="ECO:0000256" key="8">
    <source>
        <dbReference type="ARBA" id="ARBA00023065"/>
    </source>
</evidence>
<feature type="transmembrane region" description="Helical" evidence="12">
    <location>
        <begin position="342"/>
        <end position="362"/>
    </location>
</feature>
<evidence type="ECO:0000313" key="16">
    <source>
        <dbReference type="Proteomes" id="UP000246991"/>
    </source>
</evidence>
<dbReference type="Pfam" id="PF08619">
    <property type="entry name" value="Nha1_C"/>
    <property type="match status" value="1"/>
</dbReference>
<keyword evidence="4" id="KW-0050">Antiport</keyword>
<evidence type="ECO:0000256" key="12">
    <source>
        <dbReference type="SAM" id="Phobius"/>
    </source>
</evidence>
<evidence type="ECO:0000256" key="2">
    <source>
        <dbReference type="ARBA" id="ARBA00005248"/>
    </source>
</evidence>
<dbReference type="GO" id="GO:0036376">
    <property type="term" value="P:sodium ion export across plasma membrane"/>
    <property type="evidence" value="ECO:0007669"/>
    <property type="project" value="InterPro"/>
</dbReference>
<keyword evidence="6 12" id="KW-1133">Transmembrane helix</keyword>
<comment type="caution">
    <text evidence="15">The sequence shown here is derived from an EMBL/GenBank/DDBJ whole genome shotgun (WGS) entry which is preliminary data.</text>
</comment>
<organism evidence="15 16">
    <name type="scientific">Tuber magnatum</name>
    <name type="common">white Piedmont truffle</name>
    <dbReference type="NCBI Taxonomy" id="42249"/>
    <lineage>
        <taxon>Eukaryota</taxon>
        <taxon>Fungi</taxon>
        <taxon>Dikarya</taxon>
        <taxon>Ascomycota</taxon>
        <taxon>Pezizomycotina</taxon>
        <taxon>Pezizomycetes</taxon>
        <taxon>Pezizales</taxon>
        <taxon>Tuberaceae</taxon>
        <taxon>Tuber</taxon>
    </lineage>
</organism>
<feature type="transmembrane region" description="Helical" evidence="12">
    <location>
        <begin position="247"/>
        <end position="271"/>
    </location>
</feature>
<feature type="region of interest" description="Disordered" evidence="11">
    <location>
        <begin position="764"/>
        <end position="1039"/>
    </location>
</feature>
<evidence type="ECO:0000256" key="1">
    <source>
        <dbReference type="ARBA" id="ARBA00004141"/>
    </source>
</evidence>
<feature type="transmembrane region" description="Helical" evidence="12">
    <location>
        <begin position="291"/>
        <end position="308"/>
    </location>
</feature>
<feature type="transmembrane region" description="Helical" evidence="12">
    <location>
        <begin position="455"/>
        <end position="486"/>
    </location>
</feature>
<evidence type="ECO:0000256" key="11">
    <source>
        <dbReference type="SAM" id="MobiDB-lite"/>
    </source>
</evidence>
<dbReference type="InterPro" id="IPR004712">
    <property type="entry name" value="Na+/H+_antiporter_fungi"/>
</dbReference>
<evidence type="ECO:0000256" key="4">
    <source>
        <dbReference type="ARBA" id="ARBA00022449"/>
    </source>
</evidence>
<dbReference type="Proteomes" id="UP000246991">
    <property type="component" value="Unassembled WGS sequence"/>
</dbReference>
<dbReference type="GO" id="GO:0120029">
    <property type="term" value="P:proton export across plasma membrane"/>
    <property type="evidence" value="ECO:0007669"/>
    <property type="project" value="InterPro"/>
</dbReference>
<dbReference type="AlphaFoldDB" id="A0A317STC2"/>
<comment type="subcellular location">
    <subcellularLocation>
        <location evidence="1">Membrane</location>
        <topology evidence="1">Multi-pass membrane protein</topology>
    </subcellularLocation>
</comment>
<evidence type="ECO:0000256" key="7">
    <source>
        <dbReference type="ARBA" id="ARBA00023053"/>
    </source>
</evidence>
<dbReference type="OrthoDB" id="5327978at2759"/>
<dbReference type="GO" id="GO:0005886">
    <property type="term" value="C:plasma membrane"/>
    <property type="evidence" value="ECO:0007669"/>
    <property type="project" value="InterPro"/>
</dbReference>
<dbReference type="GO" id="GO:0030007">
    <property type="term" value="P:intracellular potassium ion homeostasis"/>
    <property type="evidence" value="ECO:0007669"/>
    <property type="project" value="TreeGrafter"/>
</dbReference>
<comment type="similarity">
    <text evidence="2">Belongs to the fungal Na(+)/H(+) exchanger family.</text>
</comment>
<dbReference type="Pfam" id="PF00999">
    <property type="entry name" value="Na_H_Exchanger"/>
    <property type="match status" value="1"/>
</dbReference>
<evidence type="ECO:0000256" key="9">
    <source>
        <dbReference type="ARBA" id="ARBA00023136"/>
    </source>
</evidence>
<accession>A0A317STC2</accession>
<keyword evidence="5 12" id="KW-0812">Transmembrane</keyword>
<keyword evidence="8" id="KW-0406">Ion transport</keyword>
<name>A0A317STC2_9PEZI</name>
<dbReference type="PANTHER" id="PTHR31382">
    <property type="entry name" value="NA(+)/H(+) ANTIPORTER"/>
    <property type="match status" value="1"/>
</dbReference>
<keyword evidence="16" id="KW-1185">Reference proteome</keyword>
<evidence type="ECO:0000259" key="13">
    <source>
        <dbReference type="Pfam" id="PF00999"/>
    </source>
</evidence>
<feature type="compositionally biased region" description="Low complexity" evidence="11">
    <location>
        <begin position="907"/>
        <end position="927"/>
    </location>
</feature>
<keyword evidence="9 12" id="KW-0472">Membrane</keyword>
<feature type="transmembrane region" description="Helical" evidence="12">
    <location>
        <begin position="374"/>
        <end position="395"/>
    </location>
</feature>
<evidence type="ECO:0000256" key="5">
    <source>
        <dbReference type="ARBA" id="ARBA00022692"/>
    </source>
</evidence>
<feature type="compositionally biased region" description="Polar residues" evidence="11">
    <location>
        <begin position="985"/>
        <end position="995"/>
    </location>
</feature>
<protein>
    <recommendedName>
        <fullName evidence="17">Na+/H+ antiporter</fullName>
    </recommendedName>
</protein>
<feature type="transmembrane region" description="Helical" evidence="12">
    <location>
        <begin position="407"/>
        <end position="428"/>
    </location>
</feature>
<dbReference type="Gene3D" id="1.20.1530.20">
    <property type="match status" value="1"/>
</dbReference>
<feature type="domain" description="Cation/H+ exchanger transmembrane" evidence="13">
    <location>
        <begin position="71"/>
        <end position="483"/>
    </location>
</feature>
<evidence type="ECO:0000259" key="14">
    <source>
        <dbReference type="Pfam" id="PF08619"/>
    </source>
</evidence>
<dbReference type="GO" id="GO:0015385">
    <property type="term" value="F:sodium:proton antiporter activity"/>
    <property type="evidence" value="ECO:0007669"/>
    <property type="project" value="InterPro"/>
</dbReference>
<feature type="transmembrane region" description="Helical" evidence="12">
    <location>
        <begin position="148"/>
        <end position="171"/>
    </location>
</feature>
<evidence type="ECO:0000313" key="15">
    <source>
        <dbReference type="EMBL" id="PWW77632.1"/>
    </source>
</evidence>
<feature type="compositionally biased region" description="Low complexity" evidence="11">
    <location>
        <begin position="568"/>
        <end position="577"/>
    </location>
</feature>
<evidence type="ECO:0000256" key="3">
    <source>
        <dbReference type="ARBA" id="ARBA00022448"/>
    </source>
</evidence>
<dbReference type="InterPro" id="IPR038770">
    <property type="entry name" value="Na+/solute_symporter_sf"/>
</dbReference>
<dbReference type="InterPro" id="IPR006153">
    <property type="entry name" value="Cation/H_exchanger_TM"/>
</dbReference>
<feature type="compositionally biased region" description="Basic and acidic residues" evidence="11">
    <location>
        <begin position="523"/>
        <end position="537"/>
    </location>
</feature>